<comment type="subcellular location">
    <subcellularLocation>
        <location evidence="3">Cytoplasm</location>
    </subcellularLocation>
</comment>
<comment type="similarity">
    <text evidence="1">Belongs to the anaerobic coproporphyrinogen-III oxidase family. HemW subfamily.</text>
</comment>
<keyword evidence="3" id="KW-0411">Iron-sulfur</keyword>
<dbReference type="GO" id="GO:0005737">
    <property type="term" value="C:cytoplasm"/>
    <property type="evidence" value="ECO:0007669"/>
    <property type="project" value="UniProtKB-SubCell"/>
</dbReference>
<dbReference type="SUPFAM" id="SSF102114">
    <property type="entry name" value="Radical SAM enzymes"/>
    <property type="match status" value="1"/>
</dbReference>
<evidence type="ECO:0000256" key="1">
    <source>
        <dbReference type="ARBA" id="ARBA00006100"/>
    </source>
</evidence>
<dbReference type="InterPro" id="IPR034505">
    <property type="entry name" value="Coproporphyrinogen-III_oxidase"/>
</dbReference>
<dbReference type="GO" id="GO:0051539">
    <property type="term" value="F:4 iron, 4 sulfur cluster binding"/>
    <property type="evidence" value="ECO:0007669"/>
    <property type="project" value="UniProtKB-UniRule"/>
</dbReference>
<dbReference type="InterPro" id="IPR007197">
    <property type="entry name" value="rSAM"/>
</dbReference>
<organism evidence="5 6">
    <name type="scientific">[Eubacterium] hominis</name>
    <dbReference type="NCBI Taxonomy" id="2764325"/>
    <lineage>
        <taxon>Bacteria</taxon>
        <taxon>Bacillati</taxon>
        <taxon>Bacillota</taxon>
        <taxon>Erysipelotrichia</taxon>
        <taxon>Erysipelotrichales</taxon>
        <taxon>Erysipelotrichaceae</taxon>
        <taxon>Amedibacillus</taxon>
    </lineage>
</organism>
<dbReference type="NCBIfam" id="TIGR00539">
    <property type="entry name" value="hemN_rel"/>
    <property type="match status" value="1"/>
</dbReference>
<feature type="domain" description="Radical SAM core" evidence="4">
    <location>
        <begin position="1"/>
        <end position="225"/>
    </location>
</feature>
<keyword evidence="6" id="KW-1185">Reference proteome</keyword>
<dbReference type="InterPro" id="IPR058240">
    <property type="entry name" value="rSAM_sf"/>
</dbReference>
<evidence type="ECO:0000259" key="4">
    <source>
        <dbReference type="PROSITE" id="PS51918"/>
    </source>
</evidence>
<keyword evidence="3" id="KW-0963">Cytoplasm</keyword>
<dbReference type="InterPro" id="IPR006638">
    <property type="entry name" value="Elp3/MiaA/NifB-like_rSAM"/>
</dbReference>
<evidence type="ECO:0000256" key="2">
    <source>
        <dbReference type="ARBA" id="ARBA00017228"/>
    </source>
</evidence>
<dbReference type="GO" id="GO:0046872">
    <property type="term" value="F:metal ion binding"/>
    <property type="evidence" value="ECO:0007669"/>
    <property type="project" value="UniProtKB-UniRule"/>
</dbReference>
<dbReference type="SFLD" id="SFLDF00562">
    <property type="entry name" value="HemN-like__clustered_with_heat"/>
    <property type="match status" value="1"/>
</dbReference>
<dbReference type="PANTHER" id="PTHR13932">
    <property type="entry name" value="COPROPORPHYRINIGEN III OXIDASE"/>
    <property type="match status" value="1"/>
</dbReference>
<protein>
    <recommendedName>
        <fullName evidence="2 3">Heme chaperone HemW</fullName>
    </recommendedName>
</protein>
<keyword evidence="3" id="KW-0143">Chaperone</keyword>
<evidence type="ECO:0000313" key="6">
    <source>
        <dbReference type="Proteomes" id="UP000515856"/>
    </source>
</evidence>
<dbReference type="AlphaFoldDB" id="A0A7G9GLQ2"/>
<dbReference type="SFLD" id="SFLDF00288">
    <property type="entry name" value="HemN-like__clustered_with_nucl"/>
    <property type="match status" value="1"/>
</dbReference>
<name>A0A7G9GLQ2_9FIRM</name>
<evidence type="ECO:0000313" key="5">
    <source>
        <dbReference type="EMBL" id="QNM11734.1"/>
    </source>
</evidence>
<dbReference type="InterPro" id="IPR023404">
    <property type="entry name" value="rSAM_horseshoe"/>
</dbReference>
<dbReference type="SFLD" id="SFLDG01065">
    <property type="entry name" value="anaerobic_coproporphyrinogen-I"/>
    <property type="match status" value="1"/>
</dbReference>
<dbReference type="GO" id="GO:0004109">
    <property type="term" value="F:coproporphyrinogen oxidase activity"/>
    <property type="evidence" value="ECO:0007669"/>
    <property type="project" value="InterPro"/>
</dbReference>
<dbReference type="InterPro" id="IPR004559">
    <property type="entry name" value="HemW-like"/>
</dbReference>
<dbReference type="RefSeq" id="WP_117452152.1">
    <property type="nucleotide sequence ID" value="NZ_CP060636.1"/>
</dbReference>
<dbReference type="EMBL" id="CP060636">
    <property type="protein sequence ID" value="QNM11734.1"/>
    <property type="molecule type" value="Genomic_DNA"/>
</dbReference>
<dbReference type="GO" id="GO:0006779">
    <property type="term" value="P:porphyrin-containing compound biosynthetic process"/>
    <property type="evidence" value="ECO:0007669"/>
    <property type="project" value="InterPro"/>
</dbReference>
<keyword evidence="3" id="KW-0949">S-adenosyl-L-methionine</keyword>
<dbReference type="PANTHER" id="PTHR13932:SF5">
    <property type="entry name" value="RADICAL S-ADENOSYL METHIONINE DOMAIN-CONTAINING PROTEIN 1, MITOCHONDRIAL"/>
    <property type="match status" value="1"/>
</dbReference>
<keyword evidence="3" id="KW-0349">Heme</keyword>
<keyword evidence="3" id="KW-0479">Metal-binding</keyword>
<evidence type="ECO:0000256" key="3">
    <source>
        <dbReference type="RuleBase" id="RU364116"/>
    </source>
</evidence>
<dbReference type="Gene3D" id="3.80.30.20">
    <property type="entry name" value="tm_1862 like domain"/>
    <property type="match status" value="1"/>
</dbReference>
<keyword evidence="3" id="KW-0004">4Fe-4S</keyword>
<accession>A0A7G9GLQ2</accession>
<dbReference type="SMART" id="SM00729">
    <property type="entry name" value="Elp3"/>
    <property type="match status" value="1"/>
</dbReference>
<dbReference type="PROSITE" id="PS51918">
    <property type="entry name" value="RADICAL_SAM"/>
    <property type="match status" value="1"/>
</dbReference>
<dbReference type="Proteomes" id="UP000515856">
    <property type="component" value="Chromosome"/>
</dbReference>
<dbReference type="Pfam" id="PF04055">
    <property type="entry name" value="Radical_SAM"/>
    <property type="match status" value="1"/>
</dbReference>
<sequence length="366" mass="42895">MCKSAYLHVPFCKDICAYCDFTRCRYHAGLAEKWLKAIEKEIKQKLKGVTLDTFYIGGGTPSALTYHQLSRLLVMLKPYTRTCEEFTMEANVDSLDIEKIQLCKENYINRISLGVQSLQPELLKMIKRNHNKEDILRCIKELHSIGIDNISIDLIYGLPNQTMQMWKDDLKDIVEHFDIQHISLYALTIEEHSEFGRLHIKNIDEDIEADMYEYAVAYLKQNGFEHYEISNFAKAGKYSKHNMAYWDYDDFIGIGMGASGKQQHQRYDNTKNMQTYFEKGASPTIIQLNKSDEMFENIMMSLRTKKGLNIHQFEKRYEISFLKQYHKELKPLLDQHLLEHSDGYIHATEQGMEILNEILLKFLPDE</sequence>
<dbReference type="Pfam" id="PF06969">
    <property type="entry name" value="HemN_C"/>
    <property type="match status" value="1"/>
</dbReference>
<keyword evidence="3" id="KW-0408">Iron</keyword>
<dbReference type="SFLD" id="SFLDG01082">
    <property type="entry name" value="B12-binding_domain_containing"/>
    <property type="match status" value="1"/>
</dbReference>
<dbReference type="SFLD" id="SFLDS00029">
    <property type="entry name" value="Radical_SAM"/>
    <property type="match status" value="1"/>
</dbReference>
<dbReference type="InterPro" id="IPR010723">
    <property type="entry name" value="HemN_C"/>
</dbReference>
<dbReference type="KEGG" id="ehn:H9Q80_16015"/>
<comment type="function">
    <text evidence="3">Probably acts as a heme chaperone, transferring heme to an unknown acceptor. Binds one molecule of heme per monomer, possibly covalently. Binds 1 [4Fe-4S] cluster. The cluster is coordinated with 3 cysteines and an exchangeable S-adenosyl-L-methionine.</text>
</comment>
<reference evidence="5 6" key="1">
    <citation type="submission" date="2020-08" db="EMBL/GenBank/DDBJ databases">
        <authorList>
            <person name="Liu C."/>
            <person name="Sun Q."/>
        </authorList>
    </citation>
    <scope>NUCLEOTIDE SEQUENCE [LARGE SCALE GENOMIC DNA]</scope>
    <source>
        <strain evidence="5 6">NSJ-61</strain>
    </source>
</reference>
<proteinExistence type="inferred from homology"/>
<gene>
    <name evidence="5" type="primary">hemW</name>
    <name evidence="5" type="ORF">H9Q80_16015</name>
</gene>